<name>A0ABS2F086_9ACTN</name>
<dbReference type="Proteomes" id="UP000712527">
    <property type="component" value="Unassembled WGS sequence"/>
</dbReference>
<reference evidence="1 2" key="1">
    <citation type="journal article" date="2021" name="Sci. Rep.">
        <title>The distribution of antibiotic resistance genes in chicken gut microbiota commensals.</title>
        <authorList>
            <person name="Juricova H."/>
            <person name="Matiasovicova J."/>
            <person name="Kubasova T."/>
            <person name="Cejkova D."/>
            <person name="Rychlik I."/>
        </authorList>
    </citation>
    <scope>NUCLEOTIDE SEQUENCE [LARGE SCALE GENOMIC DNA]</scope>
    <source>
        <strain evidence="1 2">An794</strain>
    </source>
</reference>
<keyword evidence="2" id="KW-1185">Reference proteome</keyword>
<dbReference type="RefSeq" id="WP_204792737.1">
    <property type="nucleotide sequence ID" value="NZ_JACSNQ010000002.1"/>
</dbReference>
<organism evidence="1 2">
    <name type="scientific">Olsenella profusa</name>
    <dbReference type="NCBI Taxonomy" id="138595"/>
    <lineage>
        <taxon>Bacteria</taxon>
        <taxon>Bacillati</taxon>
        <taxon>Actinomycetota</taxon>
        <taxon>Coriobacteriia</taxon>
        <taxon>Coriobacteriales</taxon>
        <taxon>Atopobiaceae</taxon>
        <taxon>Olsenella</taxon>
    </lineage>
</organism>
<protein>
    <recommendedName>
        <fullName evidence="3">DUF4037 domain-containing protein</fullName>
    </recommendedName>
</protein>
<proteinExistence type="predicted"/>
<evidence type="ECO:0000313" key="2">
    <source>
        <dbReference type="Proteomes" id="UP000712527"/>
    </source>
</evidence>
<evidence type="ECO:0000313" key="1">
    <source>
        <dbReference type="EMBL" id="MBM6774381.1"/>
    </source>
</evidence>
<gene>
    <name evidence="1" type="ORF">H9X80_02275</name>
</gene>
<evidence type="ECO:0008006" key="3">
    <source>
        <dbReference type="Google" id="ProtNLM"/>
    </source>
</evidence>
<sequence length="180" mass="19818">MAIFPNALHVDLYVAELRQIGGLDPVMAWHDPKGLFDGTSPKRVDMSDEELCRHFSSAVYYLVEASSAYGRGNHAWAADVMSAATSELAVLLRYPYDRRYAFLAMKKINEIVPAKKYQLLESIYACLGRRDSPEAARMILDALDVVLASADASLAAKLDARFLRWAQAGMGTVLFGGAAR</sequence>
<comment type="caution">
    <text evidence="1">The sequence shown here is derived from an EMBL/GenBank/DDBJ whole genome shotgun (WGS) entry which is preliminary data.</text>
</comment>
<accession>A0ABS2F086</accession>
<dbReference type="EMBL" id="JACSNQ010000002">
    <property type="protein sequence ID" value="MBM6774381.1"/>
    <property type="molecule type" value="Genomic_DNA"/>
</dbReference>